<reference evidence="2 3" key="1">
    <citation type="submission" date="2013-09" db="EMBL/GenBank/DDBJ databases">
        <title>Genome sequencing of Arenimonas metalli.</title>
        <authorList>
            <person name="Chen F."/>
            <person name="Wang G."/>
        </authorList>
    </citation>
    <scope>NUCLEOTIDE SEQUENCE [LARGE SCALE GENOMIC DNA]</scope>
    <source>
        <strain evidence="2 3">CF5-1</strain>
    </source>
</reference>
<protein>
    <submittedName>
        <fullName evidence="2">Uncharacterized protein</fullName>
    </submittedName>
</protein>
<dbReference type="PATRIC" id="fig|1384056.3.peg.1871"/>
<keyword evidence="3" id="KW-1185">Reference proteome</keyword>
<proteinExistence type="predicted"/>
<feature type="region of interest" description="Disordered" evidence="1">
    <location>
        <begin position="85"/>
        <end position="112"/>
    </location>
</feature>
<evidence type="ECO:0000313" key="3">
    <source>
        <dbReference type="Proteomes" id="UP000029393"/>
    </source>
</evidence>
<gene>
    <name evidence="2" type="ORF">N787_12715</name>
</gene>
<accession>A0A091B3Y0</accession>
<evidence type="ECO:0000256" key="1">
    <source>
        <dbReference type="SAM" id="MobiDB-lite"/>
    </source>
</evidence>
<dbReference type="OrthoDB" id="7118532at2"/>
<organism evidence="2 3">
    <name type="scientific">Arenimonas metalli CF5-1</name>
    <dbReference type="NCBI Taxonomy" id="1384056"/>
    <lineage>
        <taxon>Bacteria</taxon>
        <taxon>Pseudomonadati</taxon>
        <taxon>Pseudomonadota</taxon>
        <taxon>Gammaproteobacteria</taxon>
        <taxon>Lysobacterales</taxon>
        <taxon>Lysobacteraceae</taxon>
        <taxon>Arenimonas</taxon>
    </lineage>
</organism>
<dbReference type="EMBL" id="AVCK01000027">
    <property type="protein sequence ID" value="KFN45549.1"/>
    <property type="molecule type" value="Genomic_DNA"/>
</dbReference>
<dbReference type="AlphaFoldDB" id="A0A091B3Y0"/>
<comment type="caution">
    <text evidence="2">The sequence shown here is derived from an EMBL/GenBank/DDBJ whole genome shotgun (WGS) entry which is preliminary data.</text>
</comment>
<dbReference type="STRING" id="1384056.N787_12715"/>
<sequence length="243" mass="26379">MRHARPLALSALAIALLPGCDILEKIPRTPEDFARAASPFGAATRELLEDSPEGKVYRIMIESKRTASWAQADFAMWQDLRSSCPDGAQHENLSTEPATDGAHESSQQEHPAGTHFIRTFRCAPKPAYQFEFESRLPHEQAVEQMTRRLREAAPDSKGGRVVVPILDSSTDTKFDQIEGFLGGLVHSMLNKCPTGVVVSHPVIGLFPPSDEASDLSQPLGYFAYIVECTGNAPATAAAPIPGK</sequence>
<dbReference type="RefSeq" id="WP_034213146.1">
    <property type="nucleotide sequence ID" value="NZ_AVCK01000027.1"/>
</dbReference>
<evidence type="ECO:0000313" key="2">
    <source>
        <dbReference type="EMBL" id="KFN45549.1"/>
    </source>
</evidence>
<name>A0A091B3Y0_9GAMM</name>
<dbReference type="Proteomes" id="UP000029393">
    <property type="component" value="Unassembled WGS sequence"/>
</dbReference>